<dbReference type="RefSeq" id="XP_009016797.1">
    <property type="nucleotide sequence ID" value="XM_009018549.1"/>
</dbReference>
<dbReference type="EMBL" id="AMQM01003953">
    <property type="status" value="NOT_ANNOTATED_CDS"/>
    <property type="molecule type" value="Genomic_DNA"/>
</dbReference>
<dbReference type="CTD" id="20203823"/>
<dbReference type="OrthoDB" id="414039at2759"/>
<dbReference type="InterPro" id="IPR016024">
    <property type="entry name" value="ARM-type_fold"/>
</dbReference>
<protein>
    <submittedName>
        <fullName evidence="2 3">Uncharacterized protein</fullName>
    </submittedName>
</protein>
<evidence type="ECO:0000313" key="4">
    <source>
        <dbReference type="Proteomes" id="UP000015101"/>
    </source>
</evidence>
<dbReference type="GO" id="GO:0006606">
    <property type="term" value="P:protein import into nucleus"/>
    <property type="evidence" value="ECO:0000318"/>
    <property type="project" value="GO_Central"/>
</dbReference>
<sequence length="722" mass="81723">MSELEETSWIELLSSAVKSDQTLGMDKLKLVLQNFNIESPEFMEITSYLRQTSDDFKNLSTADKVTTLTVGVTFLNHANHSVINSFEGCLLDFQKHSLLSLSTDNAQLRNISGSYLGALCEKLGCRVYADMKFSIIELFHEMNNDNSINNSTSDIHATNVPNTESSTNNTHSLSPIHVDETSAQIFRDTVSWKCLDTWISCIQKIATGCGASFAQFVDSDLLSCISCSLNNRERFVRESSCTLLKTFIIQCQIYQYWQQQLQSKENQEITNGTKDKFIDLILKGMSDHWADVRLPACVSAREFILSTRSNDEDDFDEGTLNKFLPALCFNRYSIAIGLQRYSQATWMTITKGLGKKKIEENIGRVLEFYKMQLISGSSECKEMSCQCFNECIKKLDPSYIKPAVGDILSTMKLSGIFRDSVWSARDAACLLALQIIESYNEETSEFVQYLMEEMFVLTEDLAPTVRDSSASVLAALIRNNEDGLPRMIERIQTGLKNIKLIYKDHANKSKGREEEQEELKSELKQQDNTQNQVENLPMTNVEKRVNEFFPSPASPQPQEADNNSNTRPKITFVTLPTGLSTICYSRRSVEPWEVADGCICLLRKLSTNISPSAKTQLTALVPVLADSANVKNYDQRPFYVQTLLKQLPEIYEGLGKICLKRSLELFFDVIIEYYIDTDSSFAPTHHAAVECLEKLGQQLGKSILRERLASYDPLFVEKFVKF</sequence>
<dbReference type="HOGENOM" id="CLU_020288_0_0_1"/>
<feature type="region of interest" description="Disordered" evidence="1">
    <location>
        <begin position="548"/>
        <end position="569"/>
    </location>
</feature>
<dbReference type="EMBL" id="KB096411">
    <property type="protein sequence ID" value="ESO04864.1"/>
    <property type="molecule type" value="Genomic_DNA"/>
</dbReference>
<dbReference type="EnsemblMetazoa" id="HelroT171864">
    <property type="protein sequence ID" value="HelroP171864"/>
    <property type="gene ID" value="HelroG171864"/>
</dbReference>
<dbReference type="KEGG" id="hro:HELRODRAFT_171864"/>
<gene>
    <name evidence="3" type="primary">20203823</name>
    <name evidence="2" type="ORF">HELRODRAFT_171864</name>
</gene>
<feature type="compositionally biased region" description="Basic and acidic residues" evidence="1">
    <location>
        <begin position="507"/>
        <end position="525"/>
    </location>
</feature>
<dbReference type="AlphaFoldDB" id="T1F4S4"/>
<dbReference type="OMA" id="CHEANPP"/>
<dbReference type="Gene3D" id="1.25.10.10">
    <property type="entry name" value="Leucine-rich Repeat Variant"/>
    <property type="match status" value="1"/>
</dbReference>
<dbReference type="SUPFAM" id="SSF48371">
    <property type="entry name" value="ARM repeat"/>
    <property type="match status" value="1"/>
</dbReference>
<name>T1F4S4_HELRO</name>
<evidence type="ECO:0000256" key="1">
    <source>
        <dbReference type="SAM" id="MobiDB-lite"/>
    </source>
</evidence>
<dbReference type="InParanoid" id="T1F4S4"/>
<dbReference type="eggNOG" id="ENOG502QSBS">
    <property type="taxonomic scope" value="Eukaryota"/>
</dbReference>
<reference evidence="3" key="3">
    <citation type="submission" date="2015-06" db="UniProtKB">
        <authorList>
            <consortium name="EnsemblMetazoa"/>
        </authorList>
    </citation>
    <scope>IDENTIFICATION</scope>
</reference>
<dbReference type="GeneID" id="20203823"/>
<reference evidence="4" key="1">
    <citation type="submission" date="2012-12" db="EMBL/GenBank/DDBJ databases">
        <authorList>
            <person name="Hellsten U."/>
            <person name="Grimwood J."/>
            <person name="Chapman J.A."/>
            <person name="Shapiro H."/>
            <person name="Aerts A."/>
            <person name="Otillar R.P."/>
            <person name="Terry A.Y."/>
            <person name="Boore J.L."/>
            <person name="Simakov O."/>
            <person name="Marletaz F."/>
            <person name="Cho S.-J."/>
            <person name="Edsinger-Gonzales E."/>
            <person name="Havlak P."/>
            <person name="Kuo D.-H."/>
            <person name="Larsson T."/>
            <person name="Lv J."/>
            <person name="Arendt D."/>
            <person name="Savage R."/>
            <person name="Osoegawa K."/>
            <person name="de Jong P."/>
            <person name="Lindberg D.R."/>
            <person name="Seaver E.C."/>
            <person name="Weisblat D.A."/>
            <person name="Putnam N.H."/>
            <person name="Grigoriev I.V."/>
            <person name="Rokhsar D.S."/>
        </authorList>
    </citation>
    <scope>NUCLEOTIDE SEQUENCE</scope>
</reference>
<reference evidence="2 4" key="2">
    <citation type="journal article" date="2013" name="Nature">
        <title>Insights into bilaterian evolution from three spiralian genomes.</title>
        <authorList>
            <person name="Simakov O."/>
            <person name="Marletaz F."/>
            <person name="Cho S.J."/>
            <person name="Edsinger-Gonzales E."/>
            <person name="Havlak P."/>
            <person name="Hellsten U."/>
            <person name="Kuo D.H."/>
            <person name="Larsson T."/>
            <person name="Lv J."/>
            <person name="Arendt D."/>
            <person name="Savage R."/>
            <person name="Osoegawa K."/>
            <person name="de Jong P."/>
            <person name="Grimwood J."/>
            <person name="Chapman J.A."/>
            <person name="Shapiro H."/>
            <person name="Aerts A."/>
            <person name="Otillar R.P."/>
            <person name="Terry A.Y."/>
            <person name="Boore J.L."/>
            <person name="Grigoriev I.V."/>
            <person name="Lindberg D.R."/>
            <person name="Seaver E.C."/>
            <person name="Weisblat D.A."/>
            <person name="Putnam N.H."/>
            <person name="Rokhsar D.S."/>
        </authorList>
    </citation>
    <scope>NUCLEOTIDE SEQUENCE</scope>
</reference>
<dbReference type="Proteomes" id="UP000015101">
    <property type="component" value="Unassembled WGS sequence"/>
</dbReference>
<feature type="region of interest" description="Disordered" evidence="1">
    <location>
        <begin position="507"/>
        <end position="534"/>
    </location>
</feature>
<organism evidence="3 4">
    <name type="scientific">Helobdella robusta</name>
    <name type="common">Californian leech</name>
    <dbReference type="NCBI Taxonomy" id="6412"/>
    <lineage>
        <taxon>Eukaryota</taxon>
        <taxon>Metazoa</taxon>
        <taxon>Spiralia</taxon>
        <taxon>Lophotrochozoa</taxon>
        <taxon>Annelida</taxon>
        <taxon>Clitellata</taxon>
        <taxon>Hirudinea</taxon>
        <taxon>Rhynchobdellida</taxon>
        <taxon>Glossiphoniidae</taxon>
        <taxon>Helobdella</taxon>
    </lineage>
</organism>
<evidence type="ECO:0000313" key="2">
    <source>
        <dbReference type="EMBL" id="ESO04864.1"/>
    </source>
</evidence>
<dbReference type="GO" id="GO:0005737">
    <property type="term" value="C:cytoplasm"/>
    <property type="evidence" value="ECO:0000318"/>
    <property type="project" value="GO_Central"/>
</dbReference>
<accession>T1F4S4</accession>
<evidence type="ECO:0000313" key="3">
    <source>
        <dbReference type="EnsemblMetazoa" id="HelroP171864"/>
    </source>
</evidence>
<dbReference type="GO" id="GO:0005634">
    <property type="term" value="C:nucleus"/>
    <property type="evidence" value="ECO:0000318"/>
    <property type="project" value="GO_Central"/>
</dbReference>
<keyword evidence="4" id="KW-1185">Reference proteome</keyword>
<dbReference type="InterPro" id="IPR011989">
    <property type="entry name" value="ARM-like"/>
</dbReference>
<dbReference type="GO" id="GO:0061608">
    <property type="term" value="F:nuclear import signal receptor activity"/>
    <property type="evidence" value="ECO:0000318"/>
    <property type="project" value="GO_Central"/>
</dbReference>
<feature type="compositionally biased region" description="Polar residues" evidence="1">
    <location>
        <begin position="556"/>
        <end position="568"/>
    </location>
</feature>
<proteinExistence type="predicted"/>
<dbReference type="GO" id="GO:0008139">
    <property type="term" value="F:nuclear localization sequence binding"/>
    <property type="evidence" value="ECO:0000318"/>
    <property type="project" value="GO_Central"/>
</dbReference>